<dbReference type="InterPro" id="IPR010981">
    <property type="entry name" value="SinR/SinI_dimer_dom"/>
</dbReference>
<comment type="caution">
    <text evidence="2">The sequence shown here is derived from an EMBL/GenBank/DDBJ whole genome shotgun (WGS) entry which is preliminary data.</text>
</comment>
<dbReference type="PROSITE" id="PS51500">
    <property type="entry name" value="SIN"/>
    <property type="match status" value="1"/>
</dbReference>
<dbReference type="RefSeq" id="WP_188496305.1">
    <property type="nucleotide sequence ID" value="NZ_BMFV01000005.1"/>
</dbReference>
<name>A0A8J3ELA2_9BACL</name>
<evidence type="ECO:0000313" key="2">
    <source>
        <dbReference type="EMBL" id="GGH77727.1"/>
    </source>
</evidence>
<protein>
    <recommendedName>
        <fullName evidence="1">Sin domain-containing protein</fullName>
    </recommendedName>
</protein>
<evidence type="ECO:0000259" key="1">
    <source>
        <dbReference type="PROSITE" id="PS51500"/>
    </source>
</evidence>
<sequence>MSKSLTVEKKYDADWIDLILTAKKMNITIDEIRAFLKMSSKHTPS</sequence>
<dbReference type="GO" id="GO:0006355">
    <property type="term" value="P:regulation of DNA-templated transcription"/>
    <property type="evidence" value="ECO:0007669"/>
    <property type="project" value="InterPro"/>
</dbReference>
<feature type="domain" description="Sin" evidence="1">
    <location>
        <begin position="2"/>
        <end position="40"/>
    </location>
</feature>
<dbReference type="Proteomes" id="UP000656813">
    <property type="component" value="Unassembled WGS sequence"/>
</dbReference>
<reference evidence="2" key="2">
    <citation type="submission" date="2020-09" db="EMBL/GenBank/DDBJ databases">
        <authorList>
            <person name="Sun Q."/>
            <person name="Zhou Y."/>
        </authorList>
    </citation>
    <scope>NUCLEOTIDE SEQUENCE</scope>
    <source>
        <strain evidence="2">CGMCC 1.12777</strain>
    </source>
</reference>
<dbReference type="Pfam" id="PF08671">
    <property type="entry name" value="SinI"/>
    <property type="match status" value="1"/>
</dbReference>
<dbReference type="SUPFAM" id="SSF47406">
    <property type="entry name" value="SinR repressor dimerisation domain-like"/>
    <property type="match status" value="1"/>
</dbReference>
<dbReference type="AlphaFoldDB" id="A0A8J3ELA2"/>
<dbReference type="EMBL" id="BMFV01000005">
    <property type="protein sequence ID" value="GGH77727.1"/>
    <property type="molecule type" value="Genomic_DNA"/>
</dbReference>
<dbReference type="GO" id="GO:0046983">
    <property type="term" value="F:protein dimerization activity"/>
    <property type="evidence" value="ECO:0007669"/>
    <property type="project" value="InterPro"/>
</dbReference>
<keyword evidence="3" id="KW-1185">Reference proteome</keyword>
<proteinExistence type="predicted"/>
<accession>A0A8J3ELA2</accession>
<organism evidence="2 3">
    <name type="scientific">Pullulanibacillus pueri</name>
    <dbReference type="NCBI Taxonomy" id="1437324"/>
    <lineage>
        <taxon>Bacteria</taxon>
        <taxon>Bacillati</taxon>
        <taxon>Bacillota</taxon>
        <taxon>Bacilli</taxon>
        <taxon>Bacillales</taxon>
        <taxon>Sporolactobacillaceae</taxon>
        <taxon>Pullulanibacillus</taxon>
    </lineage>
</organism>
<reference evidence="2" key="1">
    <citation type="journal article" date="2014" name="Int. J. Syst. Evol. Microbiol.">
        <title>Complete genome sequence of Corynebacterium casei LMG S-19264T (=DSM 44701T), isolated from a smear-ripened cheese.</title>
        <authorList>
            <consortium name="US DOE Joint Genome Institute (JGI-PGF)"/>
            <person name="Walter F."/>
            <person name="Albersmeier A."/>
            <person name="Kalinowski J."/>
            <person name="Ruckert C."/>
        </authorList>
    </citation>
    <scope>NUCLEOTIDE SEQUENCE</scope>
    <source>
        <strain evidence="2">CGMCC 1.12777</strain>
    </source>
</reference>
<evidence type="ECO:0000313" key="3">
    <source>
        <dbReference type="Proteomes" id="UP000656813"/>
    </source>
</evidence>
<gene>
    <name evidence="2" type="ORF">GCM10007096_10050</name>
</gene>
<dbReference type="InterPro" id="IPR036281">
    <property type="entry name" value="SinR/SinI_dimer_dom_sf"/>
</dbReference>